<dbReference type="PRINTS" id="PR00180">
    <property type="entry name" value="CRETINALDHBP"/>
</dbReference>
<name>A0A5E4M6I9_9HEMI</name>
<dbReference type="InterPro" id="IPR001251">
    <property type="entry name" value="CRAL-TRIO_dom"/>
</dbReference>
<keyword evidence="3" id="KW-1185">Reference proteome</keyword>
<protein>
    <submittedName>
        <fullName evidence="2">Cellular retinaldehyde binding/alpha-tocopherol transport,CRAL/TRIO, N-terminal domain,CRAL-TRIO lipid</fullName>
    </submittedName>
</protein>
<evidence type="ECO:0000313" key="2">
    <source>
        <dbReference type="EMBL" id="VVC27775.1"/>
    </source>
</evidence>
<dbReference type="Gene3D" id="3.40.525.10">
    <property type="entry name" value="CRAL-TRIO lipid binding domain"/>
    <property type="match status" value="1"/>
</dbReference>
<accession>A0A5E4M6I9</accession>
<feature type="domain" description="CRAL-TRIO" evidence="1">
    <location>
        <begin position="89"/>
        <end position="252"/>
    </location>
</feature>
<reference evidence="2 3" key="1">
    <citation type="submission" date="2019-08" db="EMBL/GenBank/DDBJ databases">
        <authorList>
            <person name="Alioto T."/>
            <person name="Alioto T."/>
            <person name="Gomez Garrido J."/>
        </authorList>
    </citation>
    <scope>NUCLEOTIDE SEQUENCE [LARGE SCALE GENOMIC DNA]</scope>
</reference>
<proteinExistence type="predicted"/>
<dbReference type="CDD" id="cd00170">
    <property type="entry name" value="SEC14"/>
    <property type="match status" value="1"/>
</dbReference>
<evidence type="ECO:0000313" key="3">
    <source>
        <dbReference type="Proteomes" id="UP000325440"/>
    </source>
</evidence>
<sequence>MYLHKRLDETQLEFVTKQDYYRTDEQLDEDVTMLIEWMSKQPHLPEISDRKWLSHFIVGCKYNLRRAKQTMDAYFVSRAEYPELICTFDYEYLKEKMKTGISVVLPKLTPQANRVVIVNIKPIENHVKLDFSLLIKLSISYLDLYVMEEPLRGAVLVLDIKHLPLGQFMNIEPTQIKTFIKMTLNSFPISLKGIHFINPPSFIGQVITFLKMFLPNKIKNRIFVHDTLESLQQFVPKNVLPDQYGGTDGDLDEITQNWFEYFKSKDEFLRNRPMADLSKRVSQTKVNDFGAEGTFKKLEID</sequence>
<dbReference type="Proteomes" id="UP000325440">
    <property type="component" value="Unassembled WGS sequence"/>
</dbReference>
<organism evidence="2 3">
    <name type="scientific">Cinara cedri</name>
    <dbReference type="NCBI Taxonomy" id="506608"/>
    <lineage>
        <taxon>Eukaryota</taxon>
        <taxon>Metazoa</taxon>
        <taxon>Ecdysozoa</taxon>
        <taxon>Arthropoda</taxon>
        <taxon>Hexapoda</taxon>
        <taxon>Insecta</taxon>
        <taxon>Pterygota</taxon>
        <taxon>Neoptera</taxon>
        <taxon>Paraneoptera</taxon>
        <taxon>Hemiptera</taxon>
        <taxon>Sternorrhyncha</taxon>
        <taxon>Aphidomorpha</taxon>
        <taxon>Aphidoidea</taxon>
        <taxon>Aphididae</taxon>
        <taxon>Lachninae</taxon>
        <taxon>Cinara</taxon>
    </lineage>
</organism>
<dbReference type="PROSITE" id="PS50191">
    <property type="entry name" value="CRAL_TRIO"/>
    <property type="match status" value="1"/>
</dbReference>
<dbReference type="Pfam" id="PF00650">
    <property type="entry name" value="CRAL_TRIO"/>
    <property type="match status" value="1"/>
</dbReference>
<dbReference type="PANTHER" id="PTHR10174:SF224">
    <property type="entry name" value="RETINOL-BINDING PROTEIN PINTA"/>
    <property type="match status" value="1"/>
</dbReference>
<dbReference type="GO" id="GO:0016020">
    <property type="term" value="C:membrane"/>
    <property type="evidence" value="ECO:0007669"/>
    <property type="project" value="TreeGrafter"/>
</dbReference>
<gene>
    <name evidence="2" type="ORF">CINCED_3A014720</name>
</gene>
<dbReference type="AlphaFoldDB" id="A0A5E4M6I9"/>
<dbReference type="OrthoDB" id="6682367at2759"/>
<dbReference type="InterPro" id="IPR036273">
    <property type="entry name" value="CRAL/TRIO_N_dom_sf"/>
</dbReference>
<dbReference type="GO" id="GO:1902936">
    <property type="term" value="F:phosphatidylinositol bisphosphate binding"/>
    <property type="evidence" value="ECO:0007669"/>
    <property type="project" value="TreeGrafter"/>
</dbReference>
<dbReference type="PANTHER" id="PTHR10174">
    <property type="entry name" value="ALPHA-TOCOPHEROL TRANSFER PROTEIN-RELATED"/>
    <property type="match status" value="1"/>
</dbReference>
<dbReference type="SUPFAM" id="SSF46938">
    <property type="entry name" value="CRAL/TRIO N-terminal domain"/>
    <property type="match status" value="1"/>
</dbReference>
<dbReference type="InterPro" id="IPR036865">
    <property type="entry name" value="CRAL-TRIO_dom_sf"/>
</dbReference>
<dbReference type="SUPFAM" id="SSF52087">
    <property type="entry name" value="CRAL/TRIO domain"/>
    <property type="match status" value="1"/>
</dbReference>
<evidence type="ECO:0000259" key="1">
    <source>
        <dbReference type="PROSITE" id="PS50191"/>
    </source>
</evidence>
<dbReference type="EMBL" id="CABPRJ010000476">
    <property type="protein sequence ID" value="VVC27775.1"/>
    <property type="molecule type" value="Genomic_DNA"/>
</dbReference>
<dbReference type="SMART" id="SM00516">
    <property type="entry name" value="SEC14"/>
    <property type="match status" value="1"/>
</dbReference>